<evidence type="ECO:0000313" key="3">
    <source>
        <dbReference type="Proteomes" id="UP001229421"/>
    </source>
</evidence>
<evidence type="ECO:0000313" key="2">
    <source>
        <dbReference type="EMBL" id="KAK1436858.1"/>
    </source>
</evidence>
<gene>
    <name evidence="2" type="ORF">QVD17_02642</name>
</gene>
<feature type="compositionally biased region" description="Acidic residues" evidence="1">
    <location>
        <begin position="61"/>
        <end position="73"/>
    </location>
</feature>
<dbReference type="EMBL" id="JAUHHV010000001">
    <property type="protein sequence ID" value="KAK1436858.1"/>
    <property type="molecule type" value="Genomic_DNA"/>
</dbReference>
<protein>
    <submittedName>
        <fullName evidence="2">Uncharacterized protein</fullName>
    </submittedName>
</protein>
<keyword evidence="3" id="KW-1185">Reference proteome</keyword>
<proteinExistence type="predicted"/>
<sequence length="73" mass="8893">MAMYDKYLIDFNKVHRRPPEEKKKRFEIFKETLRLLAIKKRPDMEMNPQLYHDVIARDPSQDSDPEDEEENRG</sequence>
<feature type="region of interest" description="Disordered" evidence="1">
    <location>
        <begin position="53"/>
        <end position="73"/>
    </location>
</feature>
<reference evidence="2" key="1">
    <citation type="journal article" date="2023" name="bioRxiv">
        <title>Improved chromosome-level genome assembly for marigold (Tagetes erecta).</title>
        <authorList>
            <person name="Jiang F."/>
            <person name="Yuan L."/>
            <person name="Wang S."/>
            <person name="Wang H."/>
            <person name="Xu D."/>
            <person name="Wang A."/>
            <person name="Fan W."/>
        </authorList>
    </citation>
    <scope>NUCLEOTIDE SEQUENCE</scope>
    <source>
        <strain evidence="2">WSJ</strain>
        <tissue evidence="2">Leaf</tissue>
    </source>
</reference>
<evidence type="ECO:0000256" key="1">
    <source>
        <dbReference type="SAM" id="MobiDB-lite"/>
    </source>
</evidence>
<dbReference type="AlphaFoldDB" id="A0AAD8L9M1"/>
<name>A0AAD8L9M1_TARER</name>
<dbReference type="Gene3D" id="1.10.287.2250">
    <property type="match status" value="1"/>
</dbReference>
<organism evidence="2 3">
    <name type="scientific">Tagetes erecta</name>
    <name type="common">African marigold</name>
    <dbReference type="NCBI Taxonomy" id="13708"/>
    <lineage>
        <taxon>Eukaryota</taxon>
        <taxon>Viridiplantae</taxon>
        <taxon>Streptophyta</taxon>
        <taxon>Embryophyta</taxon>
        <taxon>Tracheophyta</taxon>
        <taxon>Spermatophyta</taxon>
        <taxon>Magnoliopsida</taxon>
        <taxon>eudicotyledons</taxon>
        <taxon>Gunneridae</taxon>
        <taxon>Pentapetalae</taxon>
        <taxon>asterids</taxon>
        <taxon>campanulids</taxon>
        <taxon>Asterales</taxon>
        <taxon>Asteraceae</taxon>
        <taxon>Asteroideae</taxon>
        <taxon>Heliantheae alliance</taxon>
        <taxon>Tageteae</taxon>
        <taxon>Tagetes</taxon>
    </lineage>
</organism>
<dbReference type="Proteomes" id="UP001229421">
    <property type="component" value="Unassembled WGS sequence"/>
</dbReference>
<comment type="caution">
    <text evidence="2">The sequence shown here is derived from an EMBL/GenBank/DDBJ whole genome shotgun (WGS) entry which is preliminary data.</text>
</comment>
<accession>A0AAD8L9M1</accession>